<protein>
    <submittedName>
        <fullName evidence="2">Class I SAM-dependent methyltransferase</fullName>
    </submittedName>
</protein>
<proteinExistence type="predicted"/>
<dbReference type="CDD" id="cd02440">
    <property type="entry name" value="AdoMet_MTases"/>
    <property type="match status" value="1"/>
</dbReference>
<organism evidence="2 3">
    <name type="scientific">Peteryoungia desertarenae</name>
    <dbReference type="NCBI Taxonomy" id="1813451"/>
    <lineage>
        <taxon>Bacteria</taxon>
        <taxon>Pseudomonadati</taxon>
        <taxon>Pseudomonadota</taxon>
        <taxon>Alphaproteobacteria</taxon>
        <taxon>Hyphomicrobiales</taxon>
        <taxon>Rhizobiaceae</taxon>
        <taxon>Peteryoungia</taxon>
    </lineage>
</organism>
<dbReference type="PANTHER" id="PTHR43861:SF1">
    <property type="entry name" value="TRANS-ACONITATE 2-METHYLTRANSFERASE"/>
    <property type="match status" value="1"/>
</dbReference>
<dbReference type="GO" id="GO:0032259">
    <property type="term" value="P:methylation"/>
    <property type="evidence" value="ECO:0007669"/>
    <property type="project" value="UniProtKB-KW"/>
</dbReference>
<evidence type="ECO:0000259" key="1">
    <source>
        <dbReference type="Pfam" id="PF08241"/>
    </source>
</evidence>
<accession>A0ABX6QNS6</accession>
<dbReference type="InterPro" id="IPR013216">
    <property type="entry name" value="Methyltransf_11"/>
</dbReference>
<dbReference type="Gene3D" id="3.40.50.150">
    <property type="entry name" value="Vaccinia Virus protein VP39"/>
    <property type="match status" value="1"/>
</dbReference>
<dbReference type="Proteomes" id="UP000308530">
    <property type="component" value="Chromosome"/>
</dbReference>
<keyword evidence="2" id="KW-0489">Methyltransferase</keyword>
<dbReference type="GO" id="GO:0008168">
    <property type="term" value="F:methyltransferase activity"/>
    <property type="evidence" value="ECO:0007669"/>
    <property type="project" value="UniProtKB-KW"/>
</dbReference>
<keyword evidence="3" id="KW-1185">Reference proteome</keyword>
<dbReference type="RefSeq" id="WP_138289626.1">
    <property type="nucleotide sequence ID" value="NZ_CP058350.1"/>
</dbReference>
<sequence>MNSAAQANANFWDKLAPRYAAMPVKDVEAYEATLDAVKARLRPEHWLLEIGCGTGSTALRLAPFVEKVVATDISAAMIEIARAKPEANKIDFRQQEASAPFAEERFDVVCAFNVLHLVPDLDQTLRRIRQQLKSDGIFISKTPCLGEMSIFIRAIVPVMRLIGMAPPVQYQTRQKLLSALAVAGFAVEETRTFGKGRASHYIVARPTDRPPGN</sequence>
<evidence type="ECO:0000313" key="2">
    <source>
        <dbReference type="EMBL" id="QLF70188.1"/>
    </source>
</evidence>
<dbReference type="Pfam" id="PF08241">
    <property type="entry name" value="Methyltransf_11"/>
    <property type="match status" value="1"/>
</dbReference>
<gene>
    <name evidence="2" type="ORF">FE840_011920</name>
</gene>
<dbReference type="PANTHER" id="PTHR43861">
    <property type="entry name" value="TRANS-ACONITATE 2-METHYLTRANSFERASE-RELATED"/>
    <property type="match status" value="1"/>
</dbReference>
<evidence type="ECO:0000313" key="3">
    <source>
        <dbReference type="Proteomes" id="UP000308530"/>
    </source>
</evidence>
<feature type="domain" description="Methyltransferase type 11" evidence="1">
    <location>
        <begin position="48"/>
        <end position="139"/>
    </location>
</feature>
<dbReference type="InterPro" id="IPR029063">
    <property type="entry name" value="SAM-dependent_MTases_sf"/>
</dbReference>
<dbReference type="SUPFAM" id="SSF53335">
    <property type="entry name" value="S-adenosyl-L-methionine-dependent methyltransferases"/>
    <property type="match status" value="1"/>
</dbReference>
<reference evidence="2 3" key="1">
    <citation type="submission" date="2020-06" db="EMBL/GenBank/DDBJ databases">
        <title>Genome sequence of Rhizobium sp strain ADMK78.</title>
        <authorList>
            <person name="Rahi P."/>
        </authorList>
    </citation>
    <scope>NUCLEOTIDE SEQUENCE [LARGE SCALE GENOMIC DNA]</scope>
    <source>
        <strain evidence="2 3">ADMK78</strain>
    </source>
</reference>
<name>A0ABX6QNS6_9HYPH</name>
<keyword evidence="2" id="KW-0808">Transferase</keyword>
<dbReference type="EMBL" id="CP058350">
    <property type="protein sequence ID" value="QLF70188.1"/>
    <property type="molecule type" value="Genomic_DNA"/>
</dbReference>